<dbReference type="InterPro" id="IPR036086">
    <property type="entry name" value="ParB/Sulfiredoxin_sf"/>
</dbReference>
<dbReference type="InterPro" id="IPR004437">
    <property type="entry name" value="ParB/RepB/Spo0J"/>
</dbReference>
<dbReference type="Pfam" id="PF02195">
    <property type="entry name" value="ParB_N"/>
    <property type="match status" value="1"/>
</dbReference>
<dbReference type="SUPFAM" id="SSF110849">
    <property type="entry name" value="ParB/Sulfiredoxin"/>
    <property type="match status" value="1"/>
</dbReference>
<feature type="region of interest" description="Disordered" evidence="5">
    <location>
        <begin position="213"/>
        <end position="235"/>
    </location>
</feature>
<dbReference type="Pfam" id="PF23552">
    <property type="entry name" value="ParB_C"/>
    <property type="match status" value="1"/>
</dbReference>
<name>A0ABQ3HF92_9NEIS</name>
<keyword evidence="8" id="KW-1185">Reference proteome</keyword>
<dbReference type="PANTHER" id="PTHR33375:SF1">
    <property type="entry name" value="CHROMOSOME-PARTITIONING PROTEIN PARB-RELATED"/>
    <property type="match status" value="1"/>
</dbReference>
<dbReference type="Gene3D" id="3.90.1530.30">
    <property type="match status" value="1"/>
</dbReference>
<dbReference type="InterPro" id="IPR041468">
    <property type="entry name" value="HTH_ParB/Spo0J"/>
</dbReference>
<keyword evidence="3" id="KW-0238">DNA-binding</keyword>
<comment type="caution">
    <text evidence="7">The sequence shown here is derived from an EMBL/GenBank/DDBJ whole genome shotgun (WGS) entry which is preliminary data.</text>
</comment>
<keyword evidence="2" id="KW-0159">Chromosome partition</keyword>
<accession>A0ABQ3HF92</accession>
<dbReference type="Proteomes" id="UP000662678">
    <property type="component" value="Unassembled WGS sequence"/>
</dbReference>
<reference evidence="8" key="1">
    <citation type="journal article" date="2019" name="Int. J. Syst. Evol. Microbiol.">
        <title>The Global Catalogue of Microorganisms (GCM) 10K type strain sequencing project: providing services to taxonomists for standard genome sequencing and annotation.</title>
        <authorList>
            <consortium name="The Broad Institute Genomics Platform"/>
            <consortium name="The Broad Institute Genome Sequencing Center for Infectious Disease"/>
            <person name="Wu L."/>
            <person name="Ma J."/>
        </authorList>
    </citation>
    <scope>NUCLEOTIDE SEQUENCE [LARGE SCALE GENOMIC DNA]</scope>
    <source>
        <strain evidence="8">KCTC 23713</strain>
    </source>
</reference>
<gene>
    <name evidence="7" type="ORF">GCM10011419_21880</name>
</gene>
<dbReference type="EMBL" id="BMYP01000028">
    <property type="protein sequence ID" value="GHD79037.1"/>
    <property type="molecule type" value="Genomic_DNA"/>
</dbReference>
<evidence type="ECO:0000256" key="1">
    <source>
        <dbReference type="ARBA" id="ARBA00006295"/>
    </source>
</evidence>
<evidence type="ECO:0000259" key="6">
    <source>
        <dbReference type="SMART" id="SM00470"/>
    </source>
</evidence>
<dbReference type="NCBIfam" id="TIGR00180">
    <property type="entry name" value="parB_part"/>
    <property type="match status" value="1"/>
</dbReference>
<feature type="domain" description="ParB-like N-terminal" evidence="6">
    <location>
        <begin position="28"/>
        <end position="118"/>
    </location>
</feature>
<dbReference type="InterPro" id="IPR003115">
    <property type="entry name" value="ParB_N"/>
</dbReference>
<proteinExistence type="inferred from homology"/>
<protein>
    <submittedName>
        <fullName evidence="7">Chromosome partitioning protein ParB</fullName>
    </submittedName>
</protein>
<dbReference type="CDD" id="cd16393">
    <property type="entry name" value="SPO0J_N"/>
    <property type="match status" value="1"/>
</dbReference>
<evidence type="ECO:0000256" key="3">
    <source>
        <dbReference type="ARBA" id="ARBA00023125"/>
    </source>
</evidence>
<dbReference type="InterPro" id="IPR050336">
    <property type="entry name" value="Chromosome_partition/occlusion"/>
</dbReference>
<dbReference type="SMART" id="SM00470">
    <property type="entry name" value="ParB"/>
    <property type="match status" value="1"/>
</dbReference>
<evidence type="ECO:0000256" key="2">
    <source>
        <dbReference type="ARBA" id="ARBA00022829"/>
    </source>
</evidence>
<organism evidence="7 8">
    <name type="scientific">Vogesella fluminis</name>
    <dbReference type="NCBI Taxonomy" id="1069161"/>
    <lineage>
        <taxon>Bacteria</taxon>
        <taxon>Pseudomonadati</taxon>
        <taxon>Pseudomonadota</taxon>
        <taxon>Betaproteobacteria</taxon>
        <taxon>Neisseriales</taxon>
        <taxon>Chromobacteriaceae</taxon>
        <taxon>Vogesella</taxon>
    </lineage>
</organism>
<comment type="similarity">
    <text evidence="1">Belongs to the ParB family.</text>
</comment>
<sequence>MKMAKLKGLGRGLDALLATVESVDDRLTAVAIERIRPGKYQPRSRIDDAALEELAASIRSQGVIQPVVVREVGLGDYELIAGERRWRASRKAGLAEIPAVIRSVSDEAALAMGLIENIQRQELDPIEEARGLKRLIDEFALTHEAAAEAVGRSRSAVSNLLRLLALPEPVQQMLHDGRLEMGHARALLPLPVLEQINLAQQIAADGLTVREVEQKAQQQDGKVGRKPAAPARQDADVRRLAETLSEQLGMNISLRSAARGSGKLIIEYANLDELDRLLEKLQAKSKS</sequence>
<evidence type="ECO:0000313" key="7">
    <source>
        <dbReference type="EMBL" id="GHD79037.1"/>
    </source>
</evidence>
<dbReference type="PANTHER" id="PTHR33375">
    <property type="entry name" value="CHROMOSOME-PARTITIONING PROTEIN PARB-RELATED"/>
    <property type="match status" value="1"/>
</dbReference>
<evidence type="ECO:0000256" key="5">
    <source>
        <dbReference type="SAM" id="MobiDB-lite"/>
    </source>
</evidence>
<dbReference type="SUPFAM" id="SSF109709">
    <property type="entry name" value="KorB DNA-binding domain-like"/>
    <property type="match status" value="1"/>
</dbReference>
<evidence type="ECO:0000256" key="4">
    <source>
        <dbReference type="ARBA" id="ARBA00025472"/>
    </source>
</evidence>
<dbReference type="Pfam" id="PF17762">
    <property type="entry name" value="HTH_ParB"/>
    <property type="match status" value="1"/>
</dbReference>
<evidence type="ECO:0000313" key="8">
    <source>
        <dbReference type="Proteomes" id="UP000662678"/>
    </source>
</evidence>
<dbReference type="InterPro" id="IPR057240">
    <property type="entry name" value="ParB_dimer_C"/>
</dbReference>
<comment type="function">
    <text evidence="4">Involved in chromosome partition. Localize to both poles of the predivisional cell following completion of DNA replication. Binds to the DNA origin of replication.</text>
</comment>
<dbReference type="Gene3D" id="1.10.10.2830">
    <property type="match status" value="1"/>
</dbReference>